<dbReference type="Proteomes" id="UP000550729">
    <property type="component" value="Unassembled WGS sequence"/>
</dbReference>
<evidence type="ECO:0000313" key="1">
    <source>
        <dbReference type="EMBL" id="NMO04492.1"/>
    </source>
</evidence>
<organism evidence="1 2">
    <name type="scientific">Gordonia asplenii</name>
    <dbReference type="NCBI Taxonomy" id="2725283"/>
    <lineage>
        <taxon>Bacteria</taxon>
        <taxon>Bacillati</taxon>
        <taxon>Actinomycetota</taxon>
        <taxon>Actinomycetes</taxon>
        <taxon>Mycobacteriales</taxon>
        <taxon>Gordoniaceae</taxon>
        <taxon>Gordonia</taxon>
    </lineage>
</organism>
<sequence length="237" mass="25949">MTTTDNLVDITVVSGPTEPGTVTEWELFFARRALARLKSRIGREGMRELLRPDTNEADEAMTAWVAASNGRWKPAVTVLAGTGMSSTEALGFIKSILEDNAELIVAHPEHFAVYDGGSHLDFIENWGPHITDCHSTNTDEDQAIDDLNPDYPIRMVGSIALASGITAAHMLHQFRDTPTGFEASLGVYFPAAVPEFLIESHRQHLAVEFTNWFAAAAEHLGRTTHTVPRVLADAARV</sequence>
<accession>A0A848L229</accession>
<proteinExistence type="predicted"/>
<protein>
    <submittedName>
        <fullName evidence="1">Uncharacterized protein</fullName>
    </submittedName>
</protein>
<name>A0A848L229_9ACTN</name>
<dbReference type="EMBL" id="JABBNB010000036">
    <property type="protein sequence ID" value="NMO04492.1"/>
    <property type="molecule type" value="Genomic_DNA"/>
</dbReference>
<dbReference type="AlphaFoldDB" id="A0A848L229"/>
<gene>
    <name evidence="1" type="ORF">HH308_25055</name>
</gene>
<evidence type="ECO:0000313" key="2">
    <source>
        <dbReference type="Proteomes" id="UP000550729"/>
    </source>
</evidence>
<keyword evidence="2" id="KW-1185">Reference proteome</keyword>
<dbReference type="RefSeq" id="WP_170196996.1">
    <property type="nucleotide sequence ID" value="NZ_JABBNB010000036.1"/>
</dbReference>
<reference evidence="1 2" key="1">
    <citation type="submission" date="2020-04" db="EMBL/GenBank/DDBJ databases">
        <title>Gordonia sp. nov. TBRC 11910.</title>
        <authorList>
            <person name="Suriyachadkun C."/>
        </authorList>
    </citation>
    <scope>NUCLEOTIDE SEQUENCE [LARGE SCALE GENOMIC DNA]</scope>
    <source>
        <strain evidence="1 2">TBRC 11910</strain>
    </source>
</reference>
<comment type="caution">
    <text evidence="1">The sequence shown here is derived from an EMBL/GenBank/DDBJ whole genome shotgun (WGS) entry which is preliminary data.</text>
</comment>